<dbReference type="RefSeq" id="XP_056577845.1">
    <property type="nucleotide sequence ID" value="XM_056721595.1"/>
</dbReference>
<reference evidence="1" key="2">
    <citation type="journal article" date="2023" name="IMA Fungus">
        <title>Comparative genomic study of the Penicillium genus elucidates a diverse pangenome and 15 lateral gene transfer events.</title>
        <authorList>
            <person name="Petersen C."/>
            <person name="Sorensen T."/>
            <person name="Nielsen M.R."/>
            <person name="Sondergaard T.E."/>
            <person name="Sorensen J.L."/>
            <person name="Fitzpatrick D.A."/>
            <person name="Frisvad J.C."/>
            <person name="Nielsen K.L."/>
        </authorList>
    </citation>
    <scope>NUCLEOTIDE SEQUENCE</scope>
    <source>
        <strain evidence="1">IBT 3081</strain>
    </source>
</reference>
<accession>A0A9W9V8V1</accession>
<protein>
    <submittedName>
        <fullName evidence="1">Uncharacterized protein</fullName>
    </submittedName>
</protein>
<evidence type="ECO:0000313" key="2">
    <source>
        <dbReference type="Proteomes" id="UP001147752"/>
    </source>
</evidence>
<gene>
    <name evidence="1" type="ORF">N7517_003865</name>
</gene>
<dbReference type="Proteomes" id="UP001147752">
    <property type="component" value="Unassembled WGS sequence"/>
</dbReference>
<proteinExistence type="predicted"/>
<organism evidence="1 2">
    <name type="scientific">Penicillium concentricum</name>
    <dbReference type="NCBI Taxonomy" id="293559"/>
    <lineage>
        <taxon>Eukaryota</taxon>
        <taxon>Fungi</taxon>
        <taxon>Dikarya</taxon>
        <taxon>Ascomycota</taxon>
        <taxon>Pezizomycotina</taxon>
        <taxon>Eurotiomycetes</taxon>
        <taxon>Eurotiomycetidae</taxon>
        <taxon>Eurotiales</taxon>
        <taxon>Aspergillaceae</taxon>
        <taxon>Penicillium</taxon>
    </lineage>
</organism>
<dbReference type="AlphaFoldDB" id="A0A9W9V8V1"/>
<dbReference type="GeneID" id="81460778"/>
<comment type="caution">
    <text evidence="1">The sequence shown here is derived from an EMBL/GenBank/DDBJ whole genome shotgun (WGS) entry which is preliminary data.</text>
</comment>
<dbReference type="EMBL" id="JAPZBT010000002">
    <property type="protein sequence ID" value="KAJ5371859.1"/>
    <property type="molecule type" value="Genomic_DNA"/>
</dbReference>
<name>A0A9W9V8V1_9EURO</name>
<keyword evidence="2" id="KW-1185">Reference proteome</keyword>
<reference evidence="1" key="1">
    <citation type="submission" date="2022-12" db="EMBL/GenBank/DDBJ databases">
        <authorList>
            <person name="Petersen C."/>
        </authorList>
    </citation>
    <scope>NUCLEOTIDE SEQUENCE</scope>
    <source>
        <strain evidence="1">IBT 3081</strain>
    </source>
</reference>
<evidence type="ECO:0000313" key="1">
    <source>
        <dbReference type="EMBL" id="KAJ5371859.1"/>
    </source>
</evidence>
<sequence length="124" mass="14091">MGSTRRDTSQLHNDTHPLDRYHCPSRLNIGIQSQSQLCLTRTRHSNHNHGSYRAATLRISAYLLHNPSPVVYYPDQPGQFTVRPHNHPSLHQAKLHCVPFQPHDPVSPGIPHAQHIPDTIETHV</sequence>